<dbReference type="AlphaFoldDB" id="A0A1E7N7N7"/>
<evidence type="ECO:0000313" key="3">
    <source>
        <dbReference type="EMBL" id="OEV36701.1"/>
    </source>
</evidence>
<dbReference type="GeneID" id="97483778"/>
<dbReference type="EMBL" id="JPRF03000024">
    <property type="protein sequence ID" value="OEV36701.1"/>
    <property type="molecule type" value="Genomic_DNA"/>
</dbReference>
<dbReference type="Proteomes" id="UP000037395">
    <property type="component" value="Unassembled WGS sequence"/>
</dbReference>
<dbReference type="Proteomes" id="UP000610124">
    <property type="component" value="Unassembled WGS sequence"/>
</dbReference>
<gene>
    <name evidence="2" type="ORF">GCM10010502_06000</name>
    <name evidence="3" type="ORF">HS99_0028515</name>
</gene>
<reference evidence="4" key="4">
    <citation type="submission" date="2016-08" db="EMBL/GenBank/DDBJ databases">
        <title>Sequencing, assembly and comparative genomics of S. aureofaciens ATCC 10762.</title>
        <authorList>
            <person name="Gradnigo J.S."/>
            <person name="Johnson N."/>
            <person name="Somerville G.A."/>
        </authorList>
    </citation>
    <scope>NUCLEOTIDE SEQUENCE [LARGE SCALE GENOMIC DNA]</scope>
    <source>
        <strain evidence="4">ATCC 10762 / DSM 40127 / CCM 3239 / JCM 4008 / LMG 5968 / NBRC 12843 / NCIMB 8234 / A-377</strain>
    </source>
</reference>
<accession>A0A1E7N7N7</accession>
<dbReference type="OrthoDB" id="4338283at2"/>
<evidence type="ECO:0000313" key="4">
    <source>
        <dbReference type="Proteomes" id="UP000037395"/>
    </source>
</evidence>
<feature type="transmembrane region" description="Helical" evidence="1">
    <location>
        <begin position="120"/>
        <end position="140"/>
    </location>
</feature>
<dbReference type="RefSeq" id="WP_063737870.1">
    <property type="nucleotide sequence ID" value="NZ_BMUB01000001.1"/>
</dbReference>
<reference evidence="3" key="3">
    <citation type="submission" date="2016-08" db="EMBL/GenBank/DDBJ databases">
        <title>Sequencing, Assembly and Comparative Genomics of S. aureofaciens ATCC 10762.</title>
        <authorList>
            <person name="Gradnigo J.S."/>
            <person name="Johnson N."/>
            <person name="Somerville G.A."/>
        </authorList>
    </citation>
    <scope>NUCLEOTIDE SEQUENCE [LARGE SCALE GENOMIC DNA]</scope>
    <source>
        <strain evidence="3">ATCC 10762</strain>
    </source>
</reference>
<reference evidence="2" key="5">
    <citation type="submission" date="2020-09" db="EMBL/GenBank/DDBJ databases">
        <authorList>
            <person name="Sun Q."/>
            <person name="Ohkuma M."/>
        </authorList>
    </citation>
    <scope>NUCLEOTIDE SEQUENCE</scope>
    <source>
        <strain evidence="2">JCM 4434</strain>
    </source>
</reference>
<comment type="caution">
    <text evidence="3">The sequence shown here is derived from an EMBL/GenBank/DDBJ whole genome shotgun (WGS) entry which is preliminary data.</text>
</comment>
<accession>A0A8H9HDG6</accession>
<protein>
    <submittedName>
        <fullName evidence="3">Uncharacterized protein</fullName>
    </submittedName>
</protein>
<keyword evidence="4" id="KW-1185">Reference proteome</keyword>
<keyword evidence="1" id="KW-0472">Membrane</keyword>
<feature type="transmembrane region" description="Helical" evidence="1">
    <location>
        <begin position="146"/>
        <end position="169"/>
    </location>
</feature>
<proteinExistence type="predicted"/>
<reference evidence="2" key="1">
    <citation type="journal article" date="2014" name="Int. J. Syst. Evol. Microbiol.">
        <title>Complete genome sequence of Corynebacterium casei LMG S-19264T (=DSM 44701T), isolated from a smear-ripened cheese.</title>
        <authorList>
            <consortium name="US DOE Joint Genome Institute (JGI-PGF)"/>
            <person name="Walter F."/>
            <person name="Albersmeier A."/>
            <person name="Kalinowski J."/>
            <person name="Ruckert C."/>
        </authorList>
    </citation>
    <scope>NUCLEOTIDE SEQUENCE</scope>
    <source>
        <strain evidence="2">JCM 4434</strain>
    </source>
</reference>
<keyword evidence="1" id="KW-0812">Transmembrane</keyword>
<keyword evidence="1" id="KW-1133">Transmembrane helix</keyword>
<name>A0A1E7N7N7_KITAU</name>
<evidence type="ECO:0000256" key="1">
    <source>
        <dbReference type="SAM" id="Phobius"/>
    </source>
</evidence>
<evidence type="ECO:0000313" key="2">
    <source>
        <dbReference type="EMBL" id="GGU58159.1"/>
    </source>
</evidence>
<dbReference type="EMBL" id="BMUB01000001">
    <property type="protein sequence ID" value="GGU58159.1"/>
    <property type="molecule type" value="Genomic_DNA"/>
</dbReference>
<feature type="transmembrane region" description="Helical" evidence="1">
    <location>
        <begin position="40"/>
        <end position="62"/>
    </location>
</feature>
<reference evidence="3 4" key="2">
    <citation type="submission" date="2014-07" db="EMBL/GenBank/DDBJ databases">
        <authorList>
            <person name="Zhang J.E."/>
            <person name="Yang H."/>
            <person name="Guo J."/>
            <person name="Deng Z."/>
            <person name="Luo H."/>
            <person name="Luo M."/>
            <person name="Zhao B."/>
        </authorList>
    </citation>
    <scope>NUCLEOTIDE SEQUENCE [LARGE SCALE GENOMIC DNA]</scope>
    <source>
        <strain evidence="3">ATCC 10762</strain>
        <strain evidence="4">ATCC 10762 / DSM 40127 / CCM 3239 / JCM 4008 / LMG 5968 / NBRC 12843 / NCIMB 8234 / A-377</strain>
    </source>
</reference>
<feature type="transmembrane region" description="Helical" evidence="1">
    <location>
        <begin position="6"/>
        <end position="28"/>
    </location>
</feature>
<sequence length="177" mass="17621">MTHTVLAIGTAALTASGCVWYLPAIADLQAGADRPRSTRTAAAACVLWWAALALAGGLLLAVPDWHPAAQVAITGLVGGTALRLRAAWDRRGEQREGAARWAALEGGPVPRSARPAAPALVGWLVVGAALASLGAVAVLLSAGGGLASRVALAGVSGAGVALAFLLVGLGNARRQGR</sequence>
<organism evidence="3 4">
    <name type="scientific">Kitasatospora aureofaciens</name>
    <name type="common">Streptomyces aureofaciens</name>
    <dbReference type="NCBI Taxonomy" id="1894"/>
    <lineage>
        <taxon>Bacteria</taxon>
        <taxon>Bacillati</taxon>
        <taxon>Actinomycetota</taxon>
        <taxon>Actinomycetes</taxon>
        <taxon>Kitasatosporales</taxon>
        <taxon>Streptomycetaceae</taxon>
        <taxon>Kitasatospora</taxon>
    </lineage>
</organism>